<dbReference type="PANTHER" id="PTHR38790">
    <property type="entry name" value="2EXR DOMAIN-CONTAINING PROTEIN-RELATED"/>
    <property type="match status" value="1"/>
</dbReference>
<dbReference type="InterPro" id="IPR056632">
    <property type="entry name" value="DUF7730"/>
</dbReference>
<protein>
    <recommendedName>
        <fullName evidence="1">DUF7730 domain-containing protein</fullName>
    </recommendedName>
</protein>
<evidence type="ECO:0000259" key="1">
    <source>
        <dbReference type="Pfam" id="PF24864"/>
    </source>
</evidence>
<reference evidence="2 3" key="1">
    <citation type="submission" date="2021-11" db="EMBL/GenBank/DDBJ databases">
        <title>Black yeast isolated from Biological Soil Crust.</title>
        <authorList>
            <person name="Kurbessoian T."/>
        </authorList>
    </citation>
    <scope>NUCLEOTIDE SEQUENCE [LARGE SCALE GENOMIC DNA]</scope>
    <source>
        <strain evidence="2 3">CCFEE 5522</strain>
    </source>
</reference>
<proteinExistence type="predicted"/>
<dbReference type="Proteomes" id="UP001324427">
    <property type="component" value="Unassembled WGS sequence"/>
</dbReference>
<organism evidence="2 3">
    <name type="scientific">Oleoguttula mirabilis</name>
    <dbReference type="NCBI Taxonomy" id="1507867"/>
    <lineage>
        <taxon>Eukaryota</taxon>
        <taxon>Fungi</taxon>
        <taxon>Dikarya</taxon>
        <taxon>Ascomycota</taxon>
        <taxon>Pezizomycotina</taxon>
        <taxon>Dothideomycetes</taxon>
        <taxon>Dothideomycetidae</taxon>
        <taxon>Mycosphaerellales</taxon>
        <taxon>Teratosphaeriaceae</taxon>
        <taxon>Oleoguttula</taxon>
    </lineage>
</organism>
<evidence type="ECO:0000313" key="3">
    <source>
        <dbReference type="Proteomes" id="UP001324427"/>
    </source>
</evidence>
<dbReference type="Pfam" id="PF24864">
    <property type="entry name" value="DUF7730"/>
    <property type="match status" value="1"/>
</dbReference>
<comment type="caution">
    <text evidence="2">The sequence shown here is derived from an EMBL/GenBank/DDBJ whole genome shotgun (WGS) entry which is preliminary data.</text>
</comment>
<gene>
    <name evidence="2" type="ORF">LTR36_006219</name>
</gene>
<name>A0AAV9JE15_9PEZI</name>
<evidence type="ECO:0000313" key="2">
    <source>
        <dbReference type="EMBL" id="KAK4542647.1"/>
    </source>
</evidence>
<dbReference type="PANTHER" id="PTHR38790:SF4">
    <property type="entry name" value="2EXR DOMAIN-CONTAINING PROTEIN"/>
    <property type="match status" value="1"/>
</dbReference>
<accession>A0AAV9JE15</accession>
<dbReference type="AlphaFoldDB" id="A0AAV9JE15"/>
<dbReference type="EMBL" id="JAVFHQ010000039">
    <property type="protein sequence ID" value="KAK4542647.1"/>
    <property type="molecule type" value="Genomic_DNA"/>
</dbReference>
<sequence length="242" mass="26657">MVLGNMTIHFTGWKGKLRHTICHTGTDDRAFAEEIKTSNRGDSKEDYSHRHEGCRLFGVSRHNPKKLQLSVLQACRAIHKEAALMPYQDNSFSFAIPGGFELLLKTLVPAQARAIRSIVVNDMRDGGKAFAMLVQNKLHGLKHITVFVAFLPRSSARSFYDAKATGDIPYCSQGLVAFARLPLASATIAAYNYRTGQYTAPDVVAKPDLVEWAAGLEERLMTPWDQATFEQRSAASGRGGAS</sequence>
<feature type="domain" description="DUF7730" evidence="1">
    <location>
        <begin position="1"/>
        <end position="120"/>
    </location>
</feature>
<keyword evidence="3" id="KW-1185">Reference proteome</keyword>